<dbReference type="PhylomeDB" id="B3SC41"/>
<protein>
    <recommendedName>
        <fullName evidence="5">Transmembrane protein 138</fullName>
    </recommendedName>
</protein>
<dbReference type="CTD" id="6759024"/>
<evidence type="ECO:0000256" key="9">
    <source>
        <dbReference type="ARBA" id="ARBA00022989"/>
    </source>
</evidence>
<feature type="transmembrane region" description="Helical" evidence="14">
    <location>
        <begin position="37"/>
        <end position="66"/>
    </location>
</feature>
<comment type="similarity">
    <text evidence="4">Belongs to the TMEM138 family.</text>
</comment>
<evidence type="ECO:0000256" key="8">
    <source>
        <dbReference type="ARBA" id="ARBA00022794"/>
    </source>
</evidence>
<evidence type="ECO:0000256" key="11">
    <source>
        <dbReference type="ARBA" id="ARBA00023136"/>
    </source>
</evidence>
<keyword evidence="12" id="KW-0325">Glycoprotein</keyword>
<keyword evidence="16" id="KW-1185">Reference proteome</keyword>
<dbReference type="GO" id="GO:0005929">
    <property type="term" value="C:cilium"/>
    <property type="evidence" value="ECO:0000318"/>
    <property type="project" value="GO_Central"/>
</dbReference>
<dbReference type="PANTHER" id="PTHR13306:SF6">
    <property type="entry name" value="TRANSMEMBRANE PROTEIN 138"/>
    <property type="match status" value="1"/>
</dbReference>
<dbReference type="GeneID" id="6759024"/>
<keyword evidence="8" id="KW-0970">Cilium biogenesis/degradation</keyword>
<dbReference type="GO" id="GO:0030030">
    <property type="term" value="P:cell projection organization"/>
    <property type="evidence" value="ECO:0007669"/>
    <property type="project" value="UniProtKB-KW"/>
</dbReference>
<evidence type="ECO:0000256" key="3">
    <source>
        <dbReference type="ARBA" id="ARBA00004138"/>
    </source>
</evidence>
<evidence type="ECO:0000256" key="13">
    <source>
        <dbReference type="ARBA" id="ARBA00023273"/>
    </source>
</evidence>
<accession>B3SC41</accession>
<dbReference type="GO" id="GO:0005774">
    <property type="term" value="C:vacuolar membrane"/>
    <property type="evidence" value="ECO:0007669"/>
    <property type="project" value="UniProtKB-SubCell"/>
</dbReference>
<dbReference type="Pfam" id="PF14935">
    <property type="entry name" value="TMEM138"/>
    <property type="match status" value="1"/>
</dbReference>
<feature type="transmembrane region" description="Helical" evidence="14">
    <location>
        <begin position="78"/>
        <end position="98"/>
    </location>
</feature>
<keyword evidence="13" id="KW-0966">Cell projection</keyword>
<name>B3SC41_TRIAD</name>
<evidence type="ECO:0000256" key="14">
    <source>
        <dbReference type="SAM" id="Phobius"/>
    </source>
</evidence>
<feature type="transmembrane region" description="Helical" evidence="14">
    <location>
        <begin position="118"/>
        <end position="135"/>
    </location>
</feature>
<dbReference type="HOGENOM" id="CLU_104681_0_0_1"/>
<evidence type="ECO:0000256" key="10">
    <source>
        <dbReference type="ARBA" id="ARBA00023069"/>
    </source>
</evidence>
<keyword evidence="7 14" id="KW-0812">Transmembrane</keyword>
<feature type="non-terminal residue" evidence="15">
    <location>
        <position position="1"/>
    </location>
</feature>
<comment type="subcellular location">
    <subcellularLocation>
        <location evidence="3">Cell projection</location>
        <location evidence="3">Cilium</location>
    </subcellularLocation>
    <subcellularLocation>
        <location evidence="2">Vacuole membrane</location>
        <topology evidence="2">Multi-pass membrane protein</topology>
    </subcellularLocation>
</comment>
<evidence type="ECO:0000256" key="4">
    <source>
        <dbReference type="ARBA" id="ARBA00010572"/>
    </source>
</evidence>
<evidence type="ECO:0000313" key="16">
    <source>
        <dbReference type="Proteomes" id="UP000009022"/>
    </source>
</evidence>
<dbReference type="PANTHER" id="PTHR13306">
    <property type="entry name" value="TRANSMEMBRANE PROTEIN 138"/>
    <property type="match status" value="1"/>
</dbReference>
<evidence type="ECO:0000256" key="2">
    <source>
        <dbReference type="ARBA" id="ARBA00004128"/>
    </source>
</evidence>
<dbReference type="FunCoup" id="B3SC41">
    <property type="interactions" value="1261"/>
</dbReference>
<dbReference type="InterPro" id="IPR024133">
    <property type="entry name" value="TM_138"/>
</dbReference>
<dbReference type="eggNOG" id="ENOG502RWE6">
    <property type="taxonomic scope" value="Eukaryota"/>
</dbReference>
<dbReference type="InParanoid" id="B3SC41"/>
<dbReference type="OMA" id="FYKRTAM"/>
<evidence type="ECO:0000256" key="6">
    <source>
        <dbReference type="ARBA" id="ARBA00022554"/>
    </source>
</evidence>
<evidence type="ECO:0000256" key="12">
    <source>
        <dbReference type="ARBA" id="ARBA00023180"/>
    </source>
</evidence>
<gene>
    <name evidence="15" type="ORF">TRIADDRAFT_33096</name>
</gene>
<feature type="transmembrane region" description="Helical" evidence="14">
    <location>
        <begin position="12"/>
        <end position="31"/>
    </location>
</feature>
<keyword evidence="11 14" id="KW-0472">Membrane</keyword>
<keyword evidence="6" id="KW-0926">Vacuole</keyword>
<organism evidence="15 16">
    <name type="scientific">Trichoplax adhaerens</name>
    <name type="common">Trichoplax reptans</name>
    <dbReference type="NCBI Taxonomy" id="10228"/>
    <lineage>
        <taxon>Eukaryota</taxon>
        <taxon>Metazoa</taxon>
        <taxon>Placozoa</taxon>
        <taxon>Uniplacotomia</taxon>
        <taxon>Trichoplacea</taxon>
        <taxon>Trichoplacidae</taxon>
        <taxon>Trichoplax</taxon>
    </lineage>
</organism>
<comment type="function">
    <text evidence="1">Required for ciliogenesis.</text>
</comment>
<reference evidence="15 16" key="1">
    <citation type="journal article" date="2008" name="Nature">
        <title>The Trichoplax genome and the nature of placozoans.</title>
        <authorList>
            <person name="Srivastava M."/>
            <person name="Begovic E."/>
            <person name="Chapman J."/>
            <person name="Putnam N.H."/>
            <person name="Hellsten U."/>
            <person name="Kawashima T."/>
            <person name="Kuo A."/>
            <person name="Mitros T."/>
            <person name="Salamov A."/>
            <person name="Carpenter M.L."/>
            <person name="Signorovitch A.Y."/>
            <person name="Moreno M.A."/>
            <person name="Kamm K."/>
            <person name="Grimwood J."/>
            <person name="Schmutz J."/>
            <person name="Shapiro H."/>
            <person name="Grigoriev I.V."/>
            <person name="Buss L.W."/>
            <person name="Schierwater B."/>
            <person name="Dellaporta S.L."/>
            <person name="Rokhsar D.S."/>
        </authorList>
    </citation>
    <scope>NUCLEOTIDE SEQUENCE [LARGE SCALE GENOMIC DNA]</scope>
    <source>
        <strain evidence="15 16">Grell-BS-1999</strain>
    </source>
</reference>
<dbReference type="EMBL" id="DS985267">
    <property type="protein sequence ID" value="EDV19737.1"/>
    <property type="molecule type" value="Genomic_DNA"/>
</dbReference>
<keyword evidence="10" id="KW-0969">Cilium</keyword>
<evidence type="ECO:0000256" key="5">
    <source>
        <dbReference type="ARBA" id="ARBA00014515"/>
    </source>
</evidence>
<dbReference type="Proteomes" id="UP000009022">
    <property type="component" value="Unassembled WGS sequence"/>
</dbReference>
<dbReference type="AlphaFoldDB" id="B3SC41"/>
<keyword evidence="9 14" id="KW-1133">Transmembrane helix</keyword>
<proteinExistence type="inferred from homology"/>
<evidence type="ECO:0000256" key="7">
    <source>
        <dbReference type="ARBA" id="ARBA00022692"/>
    </source>
</evidence>
<dbReference type="OrthoDB" id="189688at2759"/>
<evidence type="ECO:0000313" key="15">
    <source>
        <dbReference type="EMBL" id="EDV19737.1"/>
    </source>
</evidence>
<dbReference type="RefSeq" id="XP_002117761.1">
    <property type="nucleotide sequence ID" value="XM_002117725.1"/>
</dbReference>
<dbReference type="KEGG" id="tad:TRIADDRAFT_33096"/>
<evidence type="ECO:0000256" key="1">
    <source>
        <dbReference type="ARBA" id="ARBA00003709"/>
    </source>
</evidence>
<sequence>IMLVSRYRAIIYSQFVLLLIDLFINAFGSLLSDRDVILLVIYIVQLLCLVFNLIVIFLVFFNTYVFQAGLMNLLVRKFRMAICINVIYALISVGIHVWTLIKVWGQGSSTYIWEPGYQALYVVHRVASVFYYYFYKRMALKLGDPRYYKDSEWLRKEYARSH</sequence>